<feature type="domain" description="Nrap protein" evidence="9">
    <location>
        <begin position="495"/>
        <end position="647"/>
    </location>
</feature>
<keyword evidence="4 5" id="KW-0539">Nucleus</keyword>
<feature type="domain" description="Nrap protein" evidence="11">
    <location>
        <begin position="861"/>
        <end position="1032"/>
    </location>
</feature>
<dbReference type="Pfam" id="PF17407">
    <property type="entry name" value="Nrap_D6"/>
    <property type="match status" value="1"/>
</dbReference>
<dbReference type="GO" id="GO:0034456">
    <property type="term" value="C:UTP-C complex"/>
    <property type="evidence" value="ECO:0007669"/>
    <property type="project" value="TreeGrafter"/>
</dbReference>
<dbReference type="GO" id="GO:0003723">
    <property type="term" value="F:RNA binding"/>
    <property type="evidence" value="ECO:0007669"/>
    <property type="project" value="UniProtKB-KW"/>
</dbReference>
<dbReference type="GO" id="GO:0006364">
    <property type="term" value="P:rRNA processing"/>
    <property type="evidence" value="ECO:0007669"/>
    <property type="project" value="UniProtKB-KW"/>
</dbReference>
<keyword evidence="5" id="KW-0698">rRNA processing</keyword>
<comment type="subcellular location">
    <subcellularLocation>
        <location evidence="1 5">Nucleus</location>
        <location evidence="1 5">Nucleolus</location>
    </subcellularLocation>
</comment>
<dbReference type="Gene3D" id="1.10.1410.10">
    <property type="match status" value="2"/>
</dbReference>
<dbReference type="OMA" id="DERAHIP"/>
<dbReference type="Pfam" id="PF17406">
    <property type="entry name" value="Nrap_D5"/>
    <property type="match status" value="1"/>
</dbReference>
<evidence type="ECO:0000256" key="4">
    <source>
        <dbReference type="ARBA" id="ARBA00023242"/>
    </source>
</evidence>
<evidence type="ECO:0000259" key="12">
    <source>
        <dbReference type="Pfam" id="PF17407"/>
    </source>
</evidence>
<name>A0A1E4S460_CYBJN</name>
<evidence type="ECO:0000259" key="7">
    <source>
        <dbReference type="Pfam" id="PF03813"/>
    </source>
</evidence>
<dbReference type="Gene3D" id="3.30.70.3020">
    <property type="match status" value="1"/>
</dbReference>
<dbReference type="Pfam" id="PF17404">
    <property type="entry name" value="Nrap_D3"/>
    <property type="match status" value="1"/>
</dbReference>
<accession>A0A1E4S460</accession>
<evidence type="ECO:0000259" key="10">
    <source>
        <dbReference type="Pfam" id="PF17405"/>
    </source>
</evidence>
<keyword evidence="3 5" id="KW-0694">RNA-binding</keyword>
<feature type="domain" description="Nrap protein" evidence="10">
    <location>
        <begin position="660"/>
        <end position="859"/>
    </location>
</feature>
<feature type="region of interest" description="Disordered" evidence="6">
    <location>
        <begin position="1"/>
        <end position="74"/>
    </location>
</feature>
<dbReference type="InterPro" id="IPR035369">
    <property type="entry name" value="Nrap_D4"/>
</dbReference>
<keyword evidence="14" id="KW-1185">Reference proteome</keyword>
<evidence type="ECO:0000259" key="9">
    <source>
        <dbReference type="Pfam" id="PF17404"/>
    </source>
</evidence>
<dbReference type="RefSeq" id="XP_020071272.1">
    <property type="nucleotide sequence ID" value="XM_020214692.1"/>
</dbReference>
<dbReference type="InterPro" id="IPR035368">
    <property type="entry name" value="Nrap_D3"/>
</dbReference>
<evidence type="ECO:0000256" key="1">
    <source>
        <dbReference type="ARBA" id="ARBA00004604"/>
    </source>
</evidence>
<dbReference type="PANTHER" id="PTHR17972">
    <property type="entry name" value="NUCLEOLAR RNA-ASSOCIATED PROTEIN"/>
    <property type="match status" value="1"/>
</dbReference>
<evidence type="ECO:0000259" key="11">
    <source>
        <dbReference type="Pfam" id="PF17406"/>
    </source>
</evidence>
<dbReference type="Proteomes" id="UP000094389">
    <property type="component" value="Unassembled WGS sequence"/>
</dbReference>
<feature type="compositionally biased region" description="Basic and acidic residues" evidence="6">
    <location>
        <begin position="1"/>
        <end position="18"/>
    </location>
</feature>
<dbReference type="GO" id="GO:0006409">
    <property type="term" value="P:tRNA export from nucleus"/>
    <property type="evidence" value="ECO:0007669"/>
    <property type="project" value="TreeGrafter"/>
</dbReference>
<keyword evidence="5" id="KW-0690">Ribosome biogenesis</keyword>
<dbReference type="OrthoDB" id="10251401at2759"/>
<dbReference type="Pfam" id="PF17403">
    <property type="entry name" value="Nrap_D2"/>
    <property type="match status" value="1"/>
</dbReference>
<sequence length="1170" mass="132960">MVKRTREDSIDAERDSKKTALSKTDLIETIASNLEEGSSMSEEYSSDDDEDDQQGGKEVHNANQAGSKNTKSLSAQEVQIARETAELFKSNIFKLQIDELIKEVRLKDNKVAKIEKFLHKLYDLIQEVPEFKEKSIDQVESWFRDRKTTVPFNDPKPTNVNYKFGYGKPENVSIVGSFGLKTAIQSPRGLSVDVNVTMPADLFQQKDYLNYRALHKRAFYLGYLTENLRKIFKRENLNFIKLSYHYLHGDSLTPVLKIRATDDDLNSELNFNKTKFAINILVGFPFGIFDSKKLLPNKNCIRVQKDEEIELPATPLYNSSILSMTTYDHYLKFLYKTKKNAEQFKEACILGRIWLLQRGLGTSIEDGGFGHFEFAALTAALLNGGGEQGNKILLNGFSSYQLFKGVIKYLATENLSTDGYLQFHSDSADVSKYIKGGFNTPTLFDKTTKINLLHRVTRSSYDLLVNHAKKTLVLLNDVVKDRFEPLFLKNSNQEYLKFDYTVELNVSPAEDDSFGPFEKITNLTYENYISLKIANVLRYGVGERLVGFKISCDRVNEFEISKRKPHYSQDLHIRIGLVIDPQEAEKLVIKGPSETEDSVQFRSFWGPKSSLRRFKDGTIVHSVIWSTDFKSPVVLTILKYLLQRHVKENIVLESEIVRFNGLLPMPNLPSSTKQSTLSTVAFNGLRNSYDELYRILIKLELPLAIKSVLPASPGLRMTSQLQPVPFAVSSKDFYNDLVVQFETSVKWPDELSALEKVKTAFLLKIQEILSKETAYESHLEKDDETVPYNFDITTLNILTPEGYGFRIRILTERDEVLYLRAIENSSKEKRQALESIYLKFNRRYQGSVTHTRIISSIAHRFQYYSPTVRLFKKWLDDQLLLSHFSEELIELIALQPFVDPSQYNVPASVSNGFLRILFFIAHWNWKEEPLIMDMSKTPDGEDDSEIVSKLSDKLSVQAYQSMKSNFDVLRKQDPQGMKIQFFVATKSDESGILWSHGIPLPIAARLTALSKVAVQLINKSGLGEKSTRLLFTPSLGDYDFVLKLKTIPLAISSGVLPSSSSFKNLIVDAQSYPKDIATKFDPIAMLVKNLSSKLQGVVIFSTHTQTISESGENIITGLFVPSKMTQTKFKAQIGYNVKPVQKDDVVINKDAIFAEILQYAGDLVVGFESK</sequence>
<dbReference type="InterPro" id="IPR035371">
    <property type="entry name" value="Nrap_D6"/>
</dbReference>
<dbReference type="InterPro" id="IPR035082">
    <property type="entry name" value="Nrap_D1"/>
</dbReference>
<evidence type="ECO:0000313" key="13">
    <source>
        <dbReference type="EMBL" id="ODV74233.1"/>
    </source>
</evidence>
<feature type="domain" description="Nrap protein" evidence="12">
    <location>
        <begin position="1035"/>
        <end position="1165"/>
    </location>
</feature>
<evidence type="ECO:0000256" key="3">
    <source>
        <dbReference type="ARBA" id="ARBA00022884"/>
    </source>
</evidence>
<dbReference type="STRING" id="983966.A0A1E4S460"/>
<dbReference type="AlphaFoldDB" id="A0A1E4S460"/>
<evidence type="ECO:0000256" key="6">
    <source>
        <dbReference type="SAM" id="MobiDB-lite"/>
    </source>
</evidence>
<evidence type="ECO:0000256" key="5">
    <source>
        <dbReference type="RuleBase" id="RU364032"/>
    </source>
</evidence>
<gene>
    <name evidence="13" type="ORF">CYBJADRAFT_166932</name>
</gene>
<proteinExistence type="inferred from homology"/>
<evidence type="ECO:0000313" key="14">
    <source>
        <dbReference type="Proteomes" id="UP000094389"/>
    </source>
</evidence>
<feature type="compositionally biased region" description="Acidic residues" evidence="6">
    <location>
        <begin position="44"/>
        <end position="53"/>
    </location>
</feature>
<feature type="domain" description="Nrap protein" evidence="7">
    <location>
        <begin position="192"/>
        <end position="340"/>
    </location>
</feature>
<evidence type="ECO:0000259" key="8">
    <source>
        <dbReference type="Pfam" id="PF17403"/>
    </source>
</evidence>
<dbReference type="InterPro" id="IPR035367">
    <property type="entry name" value="Nrap_D2"/>
</dbReference>
<protein>
    <recommendedName>
        <fullName evidence="5">U3 small nucleolar RNA-associated protein 22</fullName>
    </recommendedName>
</protein>
<dbReference type="InterPro" id="IPR005554">
    <property type="entry name" value="NOL6/Upt22"/>
</dbReference>
<evidence type="ECO:0000256" key="2">
    <source>
        <dbReference type="ARBA" id="ARBA00006674"/>
    </source>
</evidence>
<dbReference type="PANTHER" id="PTHR17972:SF0">
    <property type="entry name" value="NUCLEOLAR PROTEIN 6"/>
    <property type="match status" value="1"/>
</dbReference>
<reference evidence="13 14" key="1">
    <citation type="journal article" date="2016" name="Proc. Natl. Acad. Sci. U.S.A.">
        <title>Comparative genomics of biotechnologically important yeasts.</title>
        <authorList>
            <person name="Riley R."/>
            <person name="Haridas S."/>
            <person name="Wolfe K.H."/>
            <person name="Lopes M.R."/>
            <person name="Hittinger C.T."/>
            <person name="Goeker M."/>
            <person name="Salamov A.A."/>
            <person name="Wisecaver J.H."/>
            <person name="Long T.M."/>
            <person name="Calvey C.H."/>
            <person name="Aerts A.L."/>
            <person name="Barry K.W."/>
            <person name="Choi C."/>
            <person name="Clum A."/>
            <person name="Coughlan A.Y."/>
            <person name="Deshpande S."/>
            <person name="Douglass A.P."/>
            <person name="Hanson S.J."/>
            <person name="Klenk H.-P."/>
            <person name="LaButti K.M."/>
            <person name="Lapidus A."/>
            <person name="Lindquist E.A."/>
            <person name="Lipzen A.M."/>
            <person name="Meier-Kolthoff J.P."/>
            <person name="Ohm R.A."/>
            <person name="Otillar R.P."/>
            <person name="Pangilinan J.L."/>
            <person name="Peng Y."/>
            <person name="Rokas A."/>
            <person name="Rosa C.A."/>
            <person name="Scheuner C."/>
            <person name="Sibirny A.A."/>
            <person name="Slot J.C."/>
            <person name="Stielow J.B."/>
            <person name="Sun H."/>
            <person name="Kurtzman C.P."/>
            <person name="Blackwell M."/>
            <person name="Grigoriev I.V."/>
            <person name="Jeffries T.W."/>
        </authorList>
    </citation>
    <scope>NUCLEOTIDE SEQUENCE [LARGE SCALE GENOMIC DNA]</scope>
    <source>
        <strain evidence="14">ATCC 18201 / CBS 1600 / BCRC 20928 / JCM 3617 / NBRC 0987 / NRRL Y-1542</strain>
    </source>
</reference>
<feature type="compositionally biased region" description="Polar residues" evidence="6">
    <location>
        <begin position="61"/>
        <end position="74"/>
    </location>
</feature>
<dbReference type="Pfam" id="PF03813">
    <property type="entry name" value="Nrap"/>
    <property type="match status" value="1"/>
</dbReference>
<dbReference type="EMBL" id="KV453928">
    <property type="protein sequence ID" value="ODV74233.1"/>
    <property type="molecule type" value="Genomic_DNA"/>
</dbReference>
<organism evidence="13 14">
    <name type="scientific">Cyberlindnera jadinii (strain ATCC 18201 / CBS 1600 / BCRC 20928 / JCM 3617 / NBRC 0987 / NRRL Y-1542)</name>
    <name type="common">Torula yeast</name>
    <name type="synonym">Candida utilis</name>
    <dbReference type="NCBI Taxonomy" id="983966"/>
    <lineage>
        <taxon>Eukaryota</taxon>
        <taxon>Fungi</taxon>
        <taxon>Dikarya</taxon>
        <taxon>Ascomycota</taxon>
        <taxon>Saccharomycotina</taxon>
        <taxon>Saccharomycetes</taxon>
        <taxon>Phaffomycetales</taxon>
        <taxon>Phaffomycetaceae</taxon>
        <taxon>Cyberlindnera</taxon>
    </lineage>
</organism>
<dbReference type="InterPro" id="IPR035370">
    <property type="entry name" value="Nrap_D5"/>
</dbReference>
<dbReference type="GO" id="GO:0032545">
    <property type="term" value="C:CURI complex"/>
    <property type="evidence" value="ECO:0007669"/>
    <property type="project" value="TreeGrafter"/>
</dbReference>
<comment type="similarity">
    <text evidence="2 5">Belongs to the NRAP family.</text>
</comment>
<dbReference type="GeneID" id="30989088"/>
<dbReference type="Gene3D" id="3.30.70.3030">
    <property type="match status" value="1"/>
</dbReference>
<dbReference type="Pfam" id="PF17405">
    <property type="entry name" value="Nrap_D4"/>
    <property type="match status" value="1"/>
</dbReference>
<keyword evidence="5" id="KW-0687">Ribonucleoprotein</keyword>
<dbReference type="GO" id="GO:0032040">
    <property type="term" value="C:small-subunit processome"/>
    <property type="evidence" value="ECO:0007669"/>
    <property type="project" value="TreeGrafter"/>
</dbReference>
<feature type="domain" description="Nrap protein" evidence="8">
    <location>
        <begin position="343"/>
        <end position="489"/>
    </location>
</feature>